<name>A0A264W446_9BACL</name>
<protein>
    <recommendedName>
        <fullName evidence="6">Diguanylate cyclase</fullName>
    </recommendedName>
</protein>
<dbReference type="InterPro" id="IPR035965">
    <property type="entry name" value="PAS-like_dom_sf"/>
</dbReference>
<evidence type="ECO:0000313" key="5">
    <source>
        <dbReference type="Proteomes" id="UP000217065"/>
    </source>
</evidence>
<gene>
    <name evidence="4" type="ORF">CF394_06060</name>
</gene>
<dbReference type="Gene3D" id="3.30.450.20">
    <property type="entry name" value="PAS domain"/>
    <property type="match status" value="2"/>
</dbReference>
<evidence type="ECO:0000313" key="4">
    <source>
        <dbReference type="EMBL" id="OZS78321.1"/>
    </source>
</evidence>
<evidence type="ECO:0000259" key="2">
    <source>
        <dbReference type="PROSITE" id="PS50112"/>
    </source>
</evidence>
<dbReference type="InterPro" id="IPR029787">
    <property type="entry name" value="Nucleotide_cyclase"/>
</dbReference>
<dbReference type="PANTHER" id="PTHR44757:SF2">
    <property type="entry name" value="BIOFILM ARCHITECTURE MAINTENANCE PROTEIN MBAA"/>
    <property type="match status" value="1"/>
</dbReference>
<accession>A0A264W446</accession>
<dbReference type="OrthoDB" id="9759607at2"/>
<reference evidence="4 5" key="1">
    <citation type="submission" date="2017-07" db="EMBL/GenBank/DDBJ databases">
        <title>Tetzosporium hominis gen.nov. sp.nov.</title>
        <authorList>
            <person name="Tetz G."/>
            <person name="Tetz V."/>
        </authorList>
    </citation>
    <scope>NUCLEOTIDE SEQUENCE [LARGE SCALE GENOMIC DNA]</scope>
    <source>
        <strain evidence="4 5">VT-49</strain>
    </source>
</reference>
<organism evidence="4 5">
    <name type="scientific">Tetzosporium hominis</name>
    <dbReference type="NCBI Taxonomy" id="2020506"/>
    <lineage>
        <taxon>Bacteria</taxon>
        <taxon>Bacillati</taxon>
        <taxon>Bacillota</taxon>
        <taxon>Bacilli</taxon>
        <taxon>Bacillales</taxon>
        <taxon>Caryophanaceae</taxon>
        <taxon>Tetzosporium</taxon>
    </lineage>
</organism>
<dbReference type="InterPro" id="IPR000160">
    <property type="entry name" value="GGDEF_dom"/>
</dbReference>
<dbReference type="Proteomes" id="UP000217065">
    <property type="component" value="Unassembled WGS sequence"/>
</dbReference>
<evidence type="ECO:0000259" key="3">
    <source>
        <dbReference type="PROSITE" id="PS50887"/>
    </source>
</evidence>
<dbReference type="InterPro" id="IPR043128">
    <property type="entry name" value="Rev_trsase/Diguanyl_cyclase"/>
</dbReference>
<dbReference type="InterPro" id="IPR052155">
    <property type="entry name" value="Biofilm_reg_signaling"/>
</dbReference>
<dbReference type="Pfam" id="PF13426">
    <property type="entry name" value="PAS_9"/>
    <property type="match status" value="1"/>
</dbReference>
<keyword evidence="5" id="KW-1185">Reference proteome</keyword>
<keyword evidence="1" id="KW-0175">Coiled coil</keyword>
<feature type="coiled-coil region" evidence="1">
    <location>
        <begin position="128"/>
        <end position="158"/>
    </location>
</feature>
<dbReference type="SUPFAM" id="SSF55073">
    <property type="entry name" value="Nucleotide cyclase"/>
    <property type="match status" value="1"/>
</dbReference>
<feature type="domain" description="GGDEF" evidence="3">
    <location>
        <begin position="302"/>
        <end position="435"/>
    </location>
</feature>
<dbReference type="EMBL" id="NOKQ01000196">
    <property type="protein sequence ID" value="OZS78321.1"/>
    <property type="molecule type" value="Genomic_DNA"/>
</dbReference>
<feature type="domain" description="PAS" evidence="2">
    <location>
        <begin position="148"/>
        <end position="195"/>
    </location>
</feature>
<evidence type="ECO:0000256" key="1">
    <source>
        <dbReference type="SAM" id="Coils"/>
    </source>
</evidence>
<dbReference type="PANTHER" id="PTHR44757">
    <property type="entry name" value="DIGUANYLATE CYCLASE DGCP"/>
    <property type="match status" value="1"/>
</dbReference>
<dbReference type="InterPro" id="IPR013656">
    <property type="entry name" value="PAS_4"/>
</dbReference>
<dbReference type="Pfam" id="PF08448">
    <property type="entry name" value="PAS_4"/>
    <property type="match status" value="1"/>
</dbReference>
<dbReference type="RefSeq" id="WP_094942341.1">
    <property type="nucleotide sequence ID" value="NZ_NOKQ01000196.1"/>
</dbReference>
<dbReference type="Gene3D" id="3.30.70.270">
    <property type="match status" value="1"/>
</dbReference>
<dbReference type="NCBIfam" id="TIGR00254">
    <property type="entry name" value="GGDEF"/>
    <property type="match status" value="1"/>
</dbReference>
<dbReference type="SMART" id="SM00267">
    <property type="entry name" value="GGDEF"/>
    <property type="match status" value="1"/>
</dbReference>
<dbReference type="SUPFAM" id="SSF55785">
    <property type="entry name" value="PYP-like sensor domain (PAS domain)"/>
    <property type="match status" value="1"/>
</dbReference>
<proteinExistence type="predicted"/>
<dbReference type="Pfam" id="PF00990">
    <property type="entry name" value="GGDEF"/>
    <property type="match status" value="1"/>
</dbReference>
<evidence type="ECO:0008006" key="6">
    <source>
        <dbReference type="Google" id="ProtNLM"/>
    </source>
</evidence>
<dbReference type="InterPro" id="IPR000014">
    <property type="entry name" value="PAS"/>
</dbReference>
<dbReference type="AlphaFoldDB" id="A0A264W446"/>
<dbReference type="NCBIfam" id="TIGR00229">
    <property type="entry name" value="sensory_box"/>
    <property type="match status" value="1"/>
</dbReference>
<comment type="caution">
    <text evidence="4">The sequence shown here is derived from an EMBL/GenBank/DDBJ whole genome shotgun (WGS) entry which is preliminary data.</text>
</comment>
<dbReference type="CDD" id="cd01949">
    <property type="entry name" value="GGDEF"/>
    <property type="match status" value="1"/>
</dbReference>
<dbReference type="PROSITE" id="PS50112">
    <property type="entry name" value="PAS"/>
    <property type="match status" value="1"/>
</dbReference>
<sequence>MRIKQLFDELGSDFLSLVMQTFDQIDDLVFVMSFNGNDYEYIYANKAAKETVRLPDLSNHVTMRSMVSEHAYISLRKHYDQARLSMEKTRFKMPIEHKGQHYIGESLLTPIYMEKLDIHFIMAIVRDITEHEHSLQHLKEAQRQIDEERLRLESLIELNNEAIFQVDTHGHIIKCNPEAKSFLKATAGELEGSNLSDWFRESFFEEWFTTEPKPKKTSRHELWVTRVHQEEAHYIKVKFIPIFIAEQQQGWYLLVRDATAETNLQHELQRMAFIDHLSGLPNRRAFDDKMDYLLQQTAGTGDLLAIFLIDGYRFKDINDTFGHDAGDAVIQETAKRIQRVLRDHDIVARFGGDEFAVIIPQIKDIETIEEVARRILIQFEEPFSYQDYSIPIRIGMGGAYFPGTAKNKNQLLKEADYALYEIKEASGVGFQLYKKMPIDQ</sequence>
<dbReference type="PROSITE" id="PS50887">
    <property type="entry name" value="GGDEF"/>
    <property type="match status" value="1"/>
</dbReference>
<dbReference type="SMART" id="SM00091">
    <property type="entry name" value="PAS"/>
    <property type="match status" value="1"/>
</dbReference>